<feature type="binding site" evidence="9">
    <location>
        <position position="458"/>
    </location>
    <ligand>
        <name>Zn(2+)</name>
        <dbReference type="ChEBI" id="CHEBI:29105"/>
        <label>2</label>
    </ligand>
</feature>
<dbReference type="GO" id="GO:0046872">
    <property type="term" value="F:metal ion binding"/>
    <property type="evidence" value="ECO:0007669"/>
    <property type="project" value="UniProtKB-KW"/>
</dbReference>
<dbReference type="EC" id="3.1.3.1" evidence="2 11"/>
<proteinExistence type="inferred from homology"/>
<dbReference type="PROSITE" id="PS00123">
    <property type="entry name" value="ALKALINE_PHOSPHATASE"/>
    <property type="match status" value="1"/>
</dbReference>
<feature type="binding site" evidence="9">
    <location>
        <position position="65"/>
    </location>
    <ligand>
        <name>Zn(2+)</name>
        <dbReference type="ChEBI" id="CHEBI:29105"/>
        <label>2</label>
    </ligand>
</feature>
<evidence type="ECO:0000256" key="9">
    <source>
        <dbReference type="PIRSR" id="PIRSR601952-2"/>
    </source>
</evidence>
<comment type="catalytic activity">
    <reaction evidence="11">
        <text>a phosphate monoester + H2O = an alcohol + phosphate</text>
        <dbReference type="Rhea" id="RHEA:15017"/>
        <dbReference type="ChEBI" id="CHEBI:15377"/>
        <dbReference type="ChEBI" id="CHEBI:30879"/>
        <dbReference type="ChEBI" id="CHEBI:43474"/>
        <dbReference type="ChEBI" id="CHEBI:67140"/>
        <dbReference type="EC" id="3.1.3.1"/>
    </reaction>
</comment>
<keyword evidence="5 11" id="KW-0378">Hydrolase</keyword>
<reference evidence="14 15" key="1">
    <citation type="submission" date="2016-03" db="EMBL/GenBank/DDBJ databases">
        <title>Choanephora cucurbitarum.</title>
        <authorList>
            <person name="Min B."/>
            <person name="Park H."/>
            <person name="Park J.-H."/>
            <person name="Shin H.-D."/>
            <person name="Choi I.-G."/>
        </authorList>
    </citation>
    <scope>NUCLEOTIDE SEQUENCE [LARGE SCALE GENOMIC DNA]</scope>
    <source>
        <strain evidence="14 15">KUS-F28377</strain>
    </source>
</reference>
<accession>A0A1C7N6W0</accession>
<comment type="similarity">
    <text evidence="1 10">Belongs to the alkaline phosphatase family.</text>
</comment>
<comment type="cofactor">
    <cofactor evidence="9">
        <name>Zn(2+)</name>
        <dbReference type="ChEBI" id="CHEBI:29105"/>
    </cofactor>
    <text evidence="9">Binds 2 Zn(2+) ions.</text>
</comment>
<dbReference type="InterPro" id="IPR017850">
    <property type="entry name" value="Alkaline_phosphatase_core_sf"/>
</dbReference>
<evidence type="ECO:0000256" key="7">
    <source>
        <dbReference type="ARBA" id="ARBA00022842"/>
    </source>
</evidence>
<evidence type="ECO:0000256" key="3">
    <source>
        <dbReference type="ARBA" id="ARBA00022553"/>
    </source>
</evidence>
<evidence type="ECO:0000256" key="12">
    <source>
        <dbReference type="SAM" id="MobiDB-lite"/>
    </source>
</evidence>
<feature type="binding site" evidence="9">
    <location>
        <position position="349"/>
    </location>
    <ligand>
        <name>Zn(2+)</name>
        <dbReference type="ChEBI" id="CHEBI:29105"/>
        <label>1</label>
    </ligand>
</feature>
<evidence type="ECO:0000313" key="15">
    <source>
        <dbReference type="Proteomes" id="UP000093000"/>
    </source>
</evidence>
<dbReference type="GO" id="GO:0000329">
    <property type="term" value="C:fungal-type vacuole membrane"/>
    <property type="evidence" value="ECO:0007669"/>
    <property type="project" value="TreeGrafter"/>
</dbReference>
<feature type="region of interest" description="Disordered" evidence="12">
    <location>
        <begin position="1"/>
        <end position="21"/>
    </location>
</feature>
<sequence length="505" mass="56644">MTNDYTLLGKEEEASGAPRQPKRQRTLHYLKALVIFAIWSSFFLAFLSLKKKKHAPRNVILMVSDGFGPASETFARQYHAWKDGLPMDSVFPLDKIIVGQSRTQSSSSLITDSAAGATVFACGLKTFNGAIGVDPDKTPCGTILESAKIHHHMKTGLVVKSRVTHATPASFSAHVNWRDWENTIAEQQIGHNPLGRTLDLMFGGGLCEFLSNQTEGSCRQDDRNLLKEAQEQFGWHLITKKEQLDQLQNKKVTLPLMGLFASHHMDYALDRDPDVQPSLVEMTNKALDILKDSKQGFFLMIEGSRIDMAAHVNDPAAHYHEILEYQQTVAAVTEFVSRQPNTILISVSDHETGGLTVGRQVTDDYPEYAWSPEVIERANNSTEQLSLAWAKAVQDKADTPEFLQIVLEHGLGIQDTTKEEFDRLWDWKDSDKGPEYFALILSDILSTRAQIGWTTMGHTAVDVNLYAYGHQADQLRGNQENTDIGKFIVNYLKLDLKDITKKLNR</sequence>
<dbReference type="AlphaFoldDB" id="A0A1C7N6W0"/>
<dbReference type="PANTHER" id="PTHR11596">
    <property type="entry name" value="ALKALINE PHOSPHATASE"/>
    <property type="match status" value="1"/>
</dbReference>
<feature type="binding site" evidence="9">
    <location>
        <position position="350"/>
    </location>
    <ligand>
        <name>Zn(2+)</name>
        <dbReference type="ChEBI" id="CHEBI:29105"/>
        <label>2</label>
    </ligand>
</feature>
<feature type="binding site" evidence="9">
    <location>
        <position position="65"/>
    </location>
    <ligand>
        <name>Mg(2+)</name>
        <dbReference type="ChEBI" id="CHEBI:18420"/>
    </ligand>
</feature>
<evidence type="ECO:0000256" key="13">
    <source>
        <dbReference type="SAM" id="Phobius"/>
    </source>
</evidence>
<dbReference type="STRING" id="101091.A0A1C7N6W0"/>
<evidence type="ECO:0000256" key="5">
    <source>
        <dbReference type="ARBA" id="ARBA00022801"/>
    </source>
</evidence>
<evidence type="ECO:0000256" key="4">
    <source>
        <dbReference type="ARBA" id="ARBA00022723"/>
    </source>
</evidence>
<dbReference type="InterPro" id="IPR001952">
    <property type="entry name" value="Alkaline_phosphatase"/>
</dbReference>
<feature type="binding site" evidence="9">
    <location>
        <position position="165"/>
    </location>
    <ligand>
        <name>Mg(2+)</name>
        <dbReference type="ChEBI" id="CHEBI:18420"/>
    </ligand>
</feature>
<keyword evidence="3" id="KW-0597">Phosphoprotein</keyword>
<keyword evidence="13" id="KW-0472">Membrane</keyword>
<dbReference type="Pfam" id="PF00245">
    <property type="entry name" value="Alk_phosphatase"/>
    <property type="match status" value="1"/>
</dbReference>
<feature type="binding site" evidence="9">
    <location>
        <position position="307"/>
    </location>
    <ligand>
        <name>Zn(2+)</name>
        <dbReference type="ChEBI" id="CHEBI:29105"/>
        <label>2</label>
    </ligand>
</feature>
<keyword evidence="7 9" id="KW-0460">Magnesium</keyword>
<evidence type="ECO:0000256" key="10">
    <source>
        <dbReference type="RuleBase" id="RU003946"/>
    </source>
</evidence>
<keyword evidence="13" id="KW-0812">Transmembrane</keyword>
<dbReference type="SMART" id="SM00098">
    <property type="entry name" value="alkPPc"/>
    <property type="match status" value="1"/>
</dbReference>
<protein>
    <recommendedName>
        <fullName evidence="2 11">Alkaline phosphatase</fullName>
        <ecNumber evidence="2 11">3.1.3.1</ecNumber>
    </recommendedName>
</protein>
<comment type="caution">
    <text evidence="14">The sequence shown here is derived from an EMBL/GenBank/DDBJ whole genome shotgun (WGS) entry which is preliminary data.</text>
</comment>
<dbReference type="InParanoid" id="A0A1C7N6W0"/>
<dbReference type="OrthoDB" id="7392499at2759"/>
<dbReference type="Gene3D" id="1.10.60.40">
    <property type="match status" value="1"/>
</dbReference>
<gene>
    <name evidence="14" type="ORF">A0J61_07088</name>
</gene>
<evidence type="ECO:0000256" key="11">
    <source>
        <dbReference type="RuleBase" id="RU003947"/>
    </source>
</evidence>
<keyword evidence="4 9" id="KW-0479">Metal-binding</keyword>
<dbReference type="GO" id="GO:0004035">
    <property type="term" value="F:alkaline phosphatase activity"/>
    <property type="evidence" value="ECO:0007669"/>
    <property type="project" value="UniProtKB-EC"/>
</dbReference>
<dbReference type="SUPFAM" id="SSF53649">
    <property type="entry name" value="Alkaline phosphatase-like"/>
    <property type="match status" value="1"/>
</dbReference>
<name>A0A1C7N6W0_9FUNG</name>
<dbReference type="FunCoup" id="A0A1C7N6W0">
    <property type="interactions" value="124"/>
</dbReference>
<dbReference type="InterPro" id="IPR018299">
    <property type="entry name" value="Alkaline_phosphatase_AS"/>
</dbReference>
<dbReference type="EMBL" id="LUGH01000461">
    <property type="protein sequence ID" value="OBZ84863.1"/>
    <property type="molecule type" value="Genomic_DNA"/>
</dbReference>
<evidence type="ECO:0000313" key="14">
    <source>
        <dbReference type="EMBL" id="OBZ84863.1"/>
    </source>
</evidence>
<dbReference type="Gene3D" id="3.40.720.10">
    <property type="entry name" value="Alkaline Phosphatase, subunit A"/>
    <property type="match status" value="1"/>
</dbReference>
<feature type="active site" description="Phosphoserine intermediate" evidence="8">
    <location>
        <position position="113"/>
    </location>
</feature>
<keyword evidence="13" id="KW-1133">Transmembrane helix</keyword>
<comment type="cofactor">
    <cofactor evidence="9">
        <name>Mg(2+)</name>
        <dbReference type="ChEBI" id="CHEBI:18420"/>
    </cofactor>
    <text evidence="9">Binds 1 Mg(2+) ion.</text>
</comment>
<evidence type="ECO:0000256" key="1">
    <source>
        <dbReference type="ARBA" id="ARBA00005984"/>
    </source>
</evidence>
<organism evidence="14 15">
    <name type="scientific">Choanephora cucurbitarum</name>
    <dbReference type="NCBI Taxonomy" id="101091"/>
    <lineage>
        <taxon>Eukaryota</taxon>
        <taxon>Fungi</taxon>
        <taxon>Fungi incertae sedis</taxon>
        <taxon>Mucoromycota</taxon>
        <taxon>Mucoromycotina</taxon>
        <taxon>Mucoromycetes</taxon>
        <taxon>Mucorales</taxon>
        <taxon>Mucorineae</taxon>
        <taxon>Choanephoraceae</taxon>
        <taxon>Choanephoroideae</taxon>
        <taxon>Choanephora</taxon>
    </lineage>
</organism>
<dbReference type="PRINTS" id="PR00113">
    <property type="entry name" value="ALKPHPHTASE"/>
</dbReference>
<feature type="binding site" evidence="9">
    <location>
        <position position="167"/>
    </location>
    <ligand>
        <name>Mg(2+)</name>
        <dbReference type="ChEBI" id="CHEBI:18420"/>
    </ligand>
</feature>
<evidence type="ECO:0000256" key="6">
    <source>
        <dbReference type="ARBA" id="ARBA00022833"/>
    </source>
</evidence>
<evidence type="ECO:0000256" key="8">
    <source>
        <dbReference type="PIRSR" id="PIRSR601952-1"/>
    </source>
</evidence>
<feature type="transmembrane region" description="Helical" evidence="13">
    <location>
        <begin position="29"/>
        <end position="49"/>
    </location>
</feature>
<dbReference type="CDD" id="cd16012">
    <property type="entry name" value="ALP"/>
    <property type="match status" value="1"/>
</dbReference>
<dbReference type="PANTHER" id="PTHR11596:SF5">
    <property type="entry name" value="ALKALINE PHOSPHATASE"/>
    <property type="match status" value="1"/>
</dbReference>
<feature type="binding site" evidence="9">
    <location>
        <position position="311"/>
    </location>
    <ligand>
        <name>Zn(2+)</name>
        <dbReference type="ChEBI" id="CHEBI:29105"/>
        <label>2</label>
    </ligand>
</feature>
<evidence type="ECO:0000256" key="2">
    <source>
        <dbReference type="ARBA" id="ARBA00012647"/>
    </source>
</evidence>
<keyword evidence="15" id="KW-1185">Reference proteome</keyword>
<keyword evidence="6 9" id="KW-0862">Zinc</keyword>
<dbReference type="Proteomes" id="UP000093000">
    <property type="component" value="Unassembled WGS sequence"/>
</dbReference>
<feature type="binding site" evidence="9">
    <location>
        <position position="302"/>
    </location>
    <ligand>
        <name>Mg(2+)</name>
        <dbReference type="ChEBI" id="CHEBI:18420"/>
    </ligand>
</feature>